<evidence type="ECO:0000256" key="1">
    <source>
        <dbReference type="ARBA" id="ARBA00004651"/>
    </source>
</evidence>
<proteinExistence type="inferred from homology"/>
<dbReference type="EMBL" id="QKOX01000009">
    <property type="protein sequence ID" value="RWT23081.1"/>
    <property type="molecule type" value="Genomic_DNA"/>
</dbReference>
<comment type="caution">
    <text evidence="8">The sequence shown here is derived from an EMBL/GenBank/DDBJ whole genome shotgun (WGS) entry which is preliminary data.</text>
</comment>
<organism evidence="8 9">
    <name type="scientific">Raoultella planticola</name>
    <name type="common">Klebsiella planticola</name>
    <dbReference type="NCBI Taxonomy" id="575"/>
    <lineage>
        <taxon>Bacteria</taxon>
        <taxon>Pseudomonadati</taxon>
        <taxon>Pseudomonadota</taxon>
        <taxon>Gammaproteobacteria</taxon>
        <taxon>Enterobacterales</taxon>
        <taxon>Enterobacteriaceae</taxon>
        <taxon>Klebsiella/Raoultella group</taxon>
        <taxon>Raoultella</taxon>
    </lineage>
</organism>
<comment type="similarity">
    <text evidence="6">Belongs to the major facilitator superfamily. Phthalate permease family.</text>
</comment>
<feature type="domain" description="Major facilitator superfamily (MFS) profile" evidence="7">
    <location>
        <begin position="10"/>
        <end position="420"/>
    </location>
</feature>
<evidence type="ECO:0000256" key="2">
    <source>
        <dbReference type="ARBA" id="ARBA00022475"/>
    </source>
</evidence>
<keyword evidence="3" id="KW-0812">Transmembrane</keyword>
<dbReference type="Proteomes" id="UP000288843">
    <property type="component" value="Unassembled WGS sequence"/>
</dbReference>
<dbReference type="InterPro" id="IPR050382">
    <property type="entry name" value="MFS_Na/Anion_cotransporter"/>
</dbReference>
<dbReference type="GO" id="GO:0005886">
    <property type="term" value="C:plasma membrane"/>
    <property type="evidence" value="ECO:0007669"/>
    <property type="project" value="UniProtKB-SubCell"/>
</dbReference>
<keyword evidence="2" id="KW-1003">Cell membrane</keyword>
<dbReference type="CDD" id="cd17319">
    <property type="entry name" value="MFS_ExuT_GudP_like"/>
    <property type="match status" value="1"/>
</dbReference>
<name>A0A2X2EFD9_RAOPL</name>
<evidence type="ECO:0000313" key="9">
    <source>
        <dbReference type="Proteomes" id="UP000288843"/>
    </source>
</evidence>
<dbReference type="InterPro" id="IPR000849">
    <property type="entry name" value="Sugar_P_transporter"/>
</dbReference>
<dbReference type="GO" id="GO:0022857">
    <property type="term" value="F:transmembrane transporter activity"/>
    <property type="evidence" value="ECO:0007669"/>
    <property type="project" value="InterPro"/>
</dbReference>
<dbReference type="Gene3D" id="1.20.1250.20">
    <property type="entry name" value="MFS general substrate transporter like domains"/>
    <property type="match status" value="2"/>
</dbReference>
<dbReference type="RefSeq" id="WP_032696728.1">
    <property type="nucleotide sequence ID" value="NZ_BIIS01000005.1"/>
</dbReference>
<dbReference type="PIRSF" id="PIRSF002808">
    <property type="entry name" value="Hexose_phosphate_transp"/>
    <property type="match status" value="1"/>
</dbReference>
<evidence type="ECO:0000256" key="4">
    <source>
        <dbReference type="ARBA" id="ARBA00022989"/>
    </source>
</evidence>
<dbReference type="InterPro" id="IPR011701">
    <property type="entry name" value="MFS"/>
</dbReference>
<dbReference type="PANTHER" id="PTHR11662:SF399">
    <property type="entry name" value="FI19708P1-RELATED"/>
    <property type="match status" value="1"/>
</dbReference>
<dbReference type="AlphaFoldDB" id="A0A2X2EFD9"/>
<dbReference type="PANTHER" id="PTHR11662">
    <property type="entry name" value="SOLUTE CARRIER FAMILY 17"/>
    <property type="match status" value="1"/>
</dbReference>
<dbReference type="Pfam" id="PF07690">
    <property type="entry name" value="MFS_1"/>
    <property type="match status" value="1"/>
</dbReference>
<comment type="subcellular location">
    <subcellularLocation>
        <location evidence="1">Cell membrane</location>
        <topology evidence="1">Multi-pass membrane protein</topology>
    </subcellularLocation>
</comment>
<gene>
    <name evidence="8" type="ORF">DN603_10660</name>
</gene>
<reference evidence="8 9" key="1">
    <citation type="submission" date="2018-06" db="EMBL/GenBank/DDBJ databases">
        <title>Carbapenemase-producing Enterobacteriaceae present in wastewater treatment plant effluent and nearby surface waters in the US.</title>
        <authorList>
            <person name="Mathys D.A."/>
            <person name="Mollenkopf D.F."/>
            <person name="Feicht S.M."/>
            <person name="Adams R.J."/>
            <person name="Albers A.L."/>
            <person name="Stuever D.M."/>
            <person name="Daniels J.B."/>
            <person name="Wittum T.E."/>
        </authorList>
    </citation>
    <scope>NUCLEOTIDE SEQUENCE [LARGE SCALE GENOMIC DNA]</scope>
    <source>
        <strain evidence="8 9">GEO_47_Down_B</strain>
    </source>
</reference>
<dbReference type="InterPro" id="IPR036259">
    <property type="entry name" value="MFS_trans_sf"/>
</dbReference>
<accession>A0A2X2EFD9</accession>
<keyword evidence="4" id="KW-1133">Transmembrane helix</keyword>
<sequence length="427" mass="46300">MFKHRYRLVVALLLFFAGMLNYMDRAALSVMAPLVKADLHLNDAQLGFLFSCFFVGYCLFCFIGGWGADKFGPRKVYAWAAAIWSVFCGATALVTGFWHLLIVRVLFGIGEGPMGTTTNKSIANWFPRKEIGRAVGFTNAGQPLGAAIAAPVVGLVGLAFGWRIAFVVIALLGLVWVCAWLWLFRDKPEMHNAVSQEERRLIRSERPASQPSATDSVPDTHTFWHYILSPAVLGVAAAFFCFNYIQYFFLSWLPSYLTDFQHLDIKSMSIIGILPWLGATLGFLGGGMVCDALYRKSGNFLLSRKLVIFIGLAVAAVAVLATAYTQSLAAAVTSITVATIFAYMTPQACWSLLQDIVPADRIGTTGGFVHLLANLAGIMSPAVTGLLIQYGGGYHSAFLLASALAVIGIVALVTLVRQPRKSSLSTA</sequence>
<dbReference type="PROSITE" id="PS50850">
    <property type="entry name" value="MFS"/>
    <property type="match status" value="1"/>
</dbReference>
<evidence type="ECO:0000259" key="7">
    <source>
        <dbReference type="PROSITE" id="PS50850"/>
    </source>
</evidence>
<evidence type="ECO:0000256" key="5">
    <source>
        <dbReference type="ARBA" id="ARBA00023136"/>
    </source>
</evidence>
<evidence type="ECO:0000256" key="6">
    <source>
        <dbReference type="ARBA" id="ARBA00038514"/>
    </source>
</evidence>
<dbReference type="InterPro" id="IPR020846">
    <property type="entry name" value="MFS_dom"/>
</dbReference>
<evidence type="ECO:0000313" key="8">
    <source>
        <dbReference type="EMBL" id="RWT23081.1"/>
    </source>
</evidence>
<evidence type="ECO:0000256" key="3">
    <source>
        <dbReference type="ARBA" id="ARBA00022692"/>
    </source>
</evidence>
<protein>
    <submittedName>
        <fullName evidence="8">MFS transporter</fullName>
    </submittedName>
</protein>
<dbReference type="SUPFAM" id="SSF103473">
    <property type="entry name" value="MFS general substrate transporter"/>
    <property type="match status" value="1"/>
</dbReference>
<keyword evidence="5" id="KW-0472">Membrane</keyword>